<keyword evidence="2" id="KW-1003">Cell membrane</keyword>
<name>A0ABV9QVP2_9GAMM</name>
<comment type="subcellular location">
    <subcellularLocation>
        <location evidence="1">Cell membrane</location>
        <topology evidence="1">Multi-pass membrane protein</topology>
    </subcellularLocation>
</comment>
<organism evidence="9 10">
    <name type="scientific">Dokdonella ginsengisoli</name>
    <dbReference type="NCBI Taxonomy" id="363846"/>
    <lineage>
        <taxon>Bacteria</taxon>
        <taxon>Pseudomonadati</taxon>
        <taxon>Pseudomonadota</taxon>
        <taxon>Gammaproteobacteria</taxon>
        <taxon>Lysobacterales</taxon>
        <taxon>Rhodanobacteraceae</taxon>
        <taxon>Dokdonella</taxon>
    </lineage>
</organism>
<sequence>MKYLHLIWAALFRRKTRTILTLVSIVAAFLLFGLLDAVRISFDDVGKSANGAKRLQTGSRLSFIQTLPLSLESRIAAVDGVETVTYANWFGGAYQDPHNQIFSFAVAPNYIDMYPEISISPEERKAFDTTPNGAVVGAVLAQKYGWKVGDKIPLQSTIFPDKSGSKNWNFDLVGLIHSKDEKNSWYDQMFLLHWKNFDETTPYNRGTVGWYVTRVTDPASADRVAKAIDGLSANSDHETKTQTEQAAMASWMKNVADIGLIVTSIMGAVFFTLLLLTGNTMMQAVRERTSELAVLKTIGFSNTSVLGLVLAESILLLLIGGLIGIGLVSLLAPAITANSNGMLNLPPVGLSSWLLGLALMLAIGLVIGALPALRAMRLNIVDALAGR</sequence>
<dbReference type="Pfam" id="PF02687">
    <property type="entry name" value="FtsX"/>
    <property type="match status" value="1"/>
</dbReference>
<dbReference type="PANTHER" id="PTHR43738">
    <property type="entry name" value="ABC TRANSPORTER, MEMBRANE PROTEIN"/>
    <property type="match status" value="1"/>
</dbReference>
<keyword evidence="5 6" id="KW-0472">Membrane</keyword>
<dbReference type="EMBL" id="JBHSHD010000008">
    <property type="protein sequence ID" value="MFC4820846.1"/>
    <property type="molecule type" value="Genomic_DNA"/>
</dbReference>
<feature type="domain" description="ABC3 transporter permease C-terminal" evidence="7">
    <location>
        <begin position="265"/>
        <end position="380"/>
    </location>
</feature>
<proteinExistence type="predicted"/>
<evidence type="ECO:0000256" key="5">
    <source>
        <dbReference type="ARBA" id="ARBA00023136"/>
    </source>
</evidence>
<evidence type="ECO:0000256" key="1">
    <source>
        <dbReference type="ARBA" id="ARBA00004651"/>
    </source>
</evidence>
<feature type="domain" description="MacB-like periplasmic core" evidence="8">
    <location>
        <begin position="23"/>
        <end position="229"/>
    </location>
</feature>
<evidence type="ECO:0000313" key="9">
    <source>
        <dbReference type="EMBL" id="MFC4820846.1"/>
    </source>
</evidence>
<evidence type="ECO:0000256" key="4">
    <source>
        <dbReference type="ARBA" id="ARBA00022989"/>
    </source>
</evidence>
<dbReference type="PANTHER" id="PTHR43738:SF3">
    <property type="entry name" value="ABC TRANSPORTER PERMEASE"/>
    <property type="match status" value="1"/>
</dbReference>
<comment type="caution">
    <text evidence="9">The sequence shown here is derived from an EMBL/GenBank/DDBJ whole genome shotgun (WGS) entry which is preliminary data.</text>
</comment>
<accession>A0ABV9QVP2</accession>
<keyword evidence="10" id="KW-1185">Reference proteome</keyword>
<reference evidence="10" key="1">
    <citation type="journal article" date="2019" name="Int. J. Syst. Evol. Microbiol.">
        <title>The Global Catalogue of Microorganisms (GCM) 10K type strain sequencing project: providing services to taxonomists for standard genome sequencing and annotation.</title>
        <authorList>
            <consortium name="The Broad Institute Genomics Platform"/>
            <consortium name="The Broad Institute Genome Sequencing Center for Infectious Disease"/>
            <person name="Wu L."/>
            <person name="Ma J."/>
        </authorList>
    </citation>
    <scope>NUCLEOTIDE SEQUENCE [LARGE SCALE GENOMIC DNA]</scope>
    <source>
        <strain evidence="10">CCUG 30340</strain>
    </source>
</reference>
<evidence type="ECO:0000313" key="10">
    <source>
        <dbReference type="Proteomes" id="UP001595886"/>
    </source>
</evidence>
<dbReference type="Proteomes" id="UP001595886">
    <property type="component" value="Unassembled WGS sequence"/>
</dbReference>
<evidence type="ECO:0000256" key="2">
    <source>
        <dbReference type="ARBA" id="ARBA00022475"/>
    </source>
</evidence>
<evidence type="ECO:0000256" key="6">
    <source>
        <dbReference type="SAM" id="Phobius"/>
    </source>
</evidence>
<dbReference type="InterPro" id="IPR051125">
    <property type="entry name" value="ABC-4/HrtB_transporter"/>
</dbReference>
<feature type="transmembrane region" description="Helical" evidence="6">
    <location>
        <begin position="258"/>
        <end position="278"/>
    </location>
</feature>
<gene>
    <name evidence="9" type="ORF">ACFO6Q_10955</name>
</gene>
<dbReference type="Pfam" id="PF12704">
    <property type="entry name" value="MacB_PCD"/>
    <property type="match status" value="1"/>
</dbReference>
<keyword evidence="4 6" id="KW-1133">Transmembrane helix</keyword>
<evidence type="ECO:0000259" key="7">
    <source>
        <dbReference type="Pfam" id="PF02687"/>
    </source>
</evidence>
<dbReference type="InterPro" id="IPR003838">
    <property type="entry name" value="ABC3_permease_C"/>
</dbReference>
<evidence type="ECO:0000259" key="8">
    <source>
        <dbReference type="Pfam" id="PF12704"/>
    </source>
</evidence>
<evidence type="ECO:0000256" key="3">
    <source>
        <dbReference type="ARBA" id="ARBA00022692"/>
    </source>
</evidence>
<feature type="transmembrane region" description="Helical" evidence="6">
    <location>
        <begin position="305"/>
        <end position="332"/>
    </location>
</feature>
<protein>
    <submittedName>
        <fullName evidence="9">ABC transporter permease</fullName>
    </submittedName>
</protein>
<feature type="transmembrane region" description="Helical" evidence="6">
    <location>
        <begin position="352"/>
        <end position="373"/>
    </location>
</feature>
<dbReference type="InterPro" id="IPR025857">
    <property type="entry name" value="MacB_PCD"/>
</dbReference>
<dbReference type="RefSeq" id="WP_380020923.1">
    <property type="nucleotide sequence ID" value="NZ_JBHSHD010000008.1"/>
</dbReference>
<keyword evidence="3 6" id="KW-0812">Transmembrane</keyword>